<dbReference type="InterPro" id="IPR005471">
    <property type="entry name" value="Tscrpt_reg_IclR_N"/>
</dbReference>
<evidence type="ECO:0000313" key="6">
    <source>
        <dbReference type="EMBL" id="MER2493159.1"/>
    </source>
</evidence>
<feature type="domain" description="IclR-ED" evidence="5">
    <location>
        <begin position="79"/>
        <end position="246"/>
    </location>
</feature>
<name>A0ABV1RJN3_9ALTE</name>
<evidence type="ECO:0000259" key="4">
    <source>
        <dbReference type="PROSITE" id="PS51077"/>
    </source>
</evidence>
<dbReference type="InterPro" id="IPR036388">
    <property type="entry name" value="WH-like_DNA-bd_sf"/>
</dbReference>
<dbReference type="EMBL" id="JBELOE010000254">
    <property type="protein sequence ID" value="MER2493159.1"/>
    <property type="molecule type" value="Genomic_DNA"/>
</dbReference>
<reference evidence="6 7" key="1">
    <citation type="submission" date="2024-06" db="EMBL/GenBank/DDBJ databases">
        <authorList>
            <person name="Chen R.Y."/>
        </authorList>
    </citation>
    <scope>NUCLEOTIDE SEQUENCE [LARGE SCALE GENOMIC DNA]</scope>
    <source>
        <strain evidence="6 7">D2</strain>
    </source>
</reference>
<proteinExistence type="predicted"/>
<evidence type="ECO:0000259" key="5">
    <source>
        <dbReference type="PROSITE" id="PS51078"/>
    </source>
</evidence>
<dbReference type="Proteomes" id="UP001467690">
    <property type="component" value="Unassembled WGS sequence"/>
</dbReference>
<dbReference type="SUPFAM" id="SSF55781">
    <property type="entry name" value="GAF domain-like"/>
    <property type="match status" value="1"/>
</dbReference>
<feature type="domain" description="HTH iclR-type" evidence="4">
    <location>
        <begin position="16"/>
        <end position="78"/>
    </location>
</feature>
<dbReference type="Pfam" id="PF09339">
    <property type="entry name" value="HTH_IclR"/>
    <property type="match status" value="1"/>
</dbReference>
<organism evidence="6 7">
    <name type="scientific">Catenovulum sediminis</name>
    <dbReference type="NCBI Taxonomy" id="1740262"/>
    <lineage>
        <taxon>Bacteria</taxon>
        <taxon>Pseudomonadati</taxon>
        <taxon>Pseudomonadota</taxon>
        <taxon>Gammaproteobacteria</taxon>
        <taxon>Alteromonadales</taxon>
        <taxon>Alteromonadaceae</taxon>
        <taxon>Catenovulum</taxon>
    </lineage>
</organism>
<evidence type="ECO:0000313" key="7">
    <source>
        <dbReference type="Proteomes" id="UP001467690"/>
    </source>
</evidence>
<dbReference type="InterPro" id="IPR036390">
    <property type="entry name" value="WH_DNA-bd_sf"/>
</dbReference>
<dbReference type="InterPro" id="IPR029016">
    <property type="entry name" value="GAF-like_dom_sf"/>
</dbReference>
<evidence type="ECO:0000256" key="2">
    <source>
        <dbReference type="ARBA" id="ARBA00023125"/>
    </source>
</evidence>
<sequence length="251" mass="27747">MLNTEKSKLKSARYTAPALEKGLDIIELLARQHEGLRLKDIAANLGKSVSEIFRMVTVLEGREYLKFDPLTDRYSLSLKLFEIASQNTPVERVTRAAASEMDQLSKQINQSCYLTTRYENESIVLLHKDGPMDAVISVRLGAKRPLTDSSSGHVFLAHAVDDSIEHSAGFTAQLKAIKEQGYALTASTLLSGVEEIAFPIFDKEEKITACLVISYLNYLNDATQDKLAAINLAKEAAARISKRLGMPQKSN</sequence>
<gene>
    <name evidence="6" type="ORF">ABS311_14855</name>
</gene>
<dbReference type="Gene3D" id="1.10.10.10">
    <property type="entry name" value="Winged helix-like DNA-binding domain superfamily/Winged helix DNA-binding domain"/>
    <property type="match status" value="1"/>
</dbReference>
<comment type="caution">
    <text evidence="6">The sequence shown here is derived from an EMBL/GenBank/DDBJ whole genome shotgun (WGS) entry which is preliminary data.</text>
</comment>
<dbReference type="Pfam" id="PF01614">
    <property type="entry name" value="IclR_C"/>
    <property type="match status" value="1"/>
</dbReference>
<dbReference type="SMART" id="SM00346">
    <property type="entry name" value="HTH_ICLR"/>
    <property type="match status" value="1"/>
</dbReference>
<keyword evidence="7" id="KW-1185">Reference proteome</keyword>
<dbReference type="InterPro" id="IPR050707">
    <property type="entry name" value="HTH_MetabolicPath_Reg"/>
</dbReference>
<dbReference type="PANTHER" id="PTHR30136">
    <property type="entry name" value="HELIX-TURN-HELIX TRANSCRIPTIONAL REGULATOR, ICLR FAMILY"/>
    <property type="match status" value="1"/>
</dbReference>
<dbReference type="PROSITE" id="PS51077">
    <property type="entry name" value="HTH_ICLR"/>
    <property type="match status" value="1"/>
</dbReference>
<dbReference type="PANTHER" id="PTHR30136:SF7">
    <property type="entry name" value="HTH-TYPE TRANSCRIPTIONAL REGULATOR KDGR-RELATED"/>
    <property type="match status" value="1"/>
</dbReference>
<dbReference type="SUPFAM" id="SSF46785">
    <property type="entry name" value="Winged helix' DNA-binding domain"/>
    <property type="match status" value="1"/>
</dbReference>
<evidence type="ECO:0000256" key="1">
    <source>
        <dbReference type="ARBA" id="ARBA00023015"/>
    </source>
</evidence>
<keyword evidence="1" id="KW-0805">Transcription regulation</keyword>
<protein>
    <submittedName>
        <fullName evidence="6">IclR family transcriptional regulator</fullName>
    </submittedName>
</protein>
<keyword evidence="2" id="KW-0238">DNA-binding</keyword>
<keyword evidence="3" id="KW-0804">Transcription</keyword>
<dbReference type="RefSeq" id="WP_143869813.1">
    <property type="nucleotide sequence ID" value="NZ_CP041660.1"/>
</dbReference>
<dbReference type="PROSITE" id="PS51078">
    <property type="entry name" value="ICLR_ED"/>
    <property type="match status" value="1"/>
</dbReference>
<dbReference type="InterPro" id="IPR014757">
    <property type="entry name" value="Tscrpt_reg_IclR_C"/>
</dbReference>
<dbReference type="Gene3D" id="3.30.450.40">
    <property type="match status" value="1"/>
</dbReference>
<accession>A0ABV1RJN3</accession>
<evidence type="ECO:0000256" key="3">
    <source>
        <dbReference type="ARBA" id="ARBA00023163"/>
    </source>
</evidence>